<dbReference type="EMBL" id="CM008977">
    <property type="protein sequence ID" value="PNW71594.1"/>
    <property type="molecule type" value="Genomic_DNA"/>
</dbReference>
<feature type="compositionally biased region" description="Gly residues" evidence="1">
    <location>
        <begin position="156"/>
        <end position="180"/>
    </location>
</feature>
<organism evidence="4 5">
    <name type="scientific">Chlamydomonas reinhardtii</name>
    <name type="common">Chlamydomonas smithii</name>
    <dbReference type="NCBI Taxonomy" id="3055"/>
    <lineage>
        <taxon>Eukaryota</taxon>
        <taxon>Viridiplantae</taxon>
        <taxon>Chlorophyta</taxon>
        <taxon>core chlorophytes</taxon>
        <taxon>Chlorophyceae</taxon>
        <taxon>CS clade</taxon>
        <taxon>Chlamydomonadales</taxon>
        <taxon>Chlamydomonadaceae</taxon>
        <taxon>Chlamydomonas</taxon>
    </lineage>
</organism>
<keyword evidence="2" id="KW-0812">Transmembrane</keyword>
<protein>
    <recommendedName>
        <fullName evidence="3">C2 domain-containing protein</fullName>
    </recommendedName>
</protein>
<feature type="compositionally biased region" description="Pro residues" evidence="1">
    <location>
        <begin position="367"/>
        <end position="387"/>
    </location>
</feature>
<reference evidence="4 5" key="1">
    <citation type="journal article" date="2007" name="Science">
        <title>The Chlamydomonas genome reveals the evolution of key animal and plant functions.</title>
        <authorList>
            <person name="Merchant S.S."/>
            <person name="Prochnik S.E."/>
            <person name="Vallon O."/>
            <person name="Harris E.H."/>
            <person name="Karpowicz S.J."/>
            <person name="Witman G.B."/>
            <person name="Terry A."/>
            <person name="Salamov A."/>
            <person name="Fritz-Laylin L.K."/>
            <person name="Marechal-Drouard L."/>
            <person name="Marshall W.F."/>
            <person name="Qu L.H."/>
            <person name="Nelson D.R."/>
            <person name="Sanderfoot A.A."/>
            <person name="Spalding M.H."/>
            <person name="Kapitonov V.V."/>
            <person name="Ren Q."/>
            <person name="Ferris P."/>
            <person name="Lindquist E."/>
            <person name="Shapiro H."/>
            <person name="Lucas S.M."/>
            <person name="Grimwood J."/>
            <person name="Schmutz J."/>
            <person name="Cardol P."/>
            <person name="Cerutti H."/>
            <person name="Chanfreau G."/>
            <person name="Chen C.L."/>
            <person name="Cognat V."/>
            <person name="Croft M.T."/>
            <person name="Dent R."/>
            <person name="Dutcher S."/>
            <person name="Fernandez E."/>
            <person name="Fukuzawa H."/>
            <person name="Gonzalez-Ballester D."/>
            <person name="Gonzalez-Halphen D."/>
            <person name="Hallmann A."/>
            <person name="Hanikenne M."/>
            <person name="Hippler M."/>
            <person name="Inwood W."/>
            <person name="Jabbari K."/>
            <person name="Kalanon M."/>
            <person name="Kuras R."/>
            <person name="Lefebvre P.A."/>
            <person name="Lemaire S.D."/>
            <person name="Lobanov A.V."/>
            <person name="Lohr M."/>
            <person name="Manuell A."/>
            <person name="Meier I."/>
            <person name="Mets L."/>
            <person name="Mittag M."/>
            <person name="Mittelmeier T."/>
            <person name="Moroney J.V."/>
            <person name="Moseley J."/>
            <person name="Napoli C."/>
            <person name="Nedelcu A.M."/>
            <person name="Niyogi K."/>
            <person name="Novoselov S.V."/>
            <person name="Paulsen I.T."/>
            <person name="Pazour G."/>
            <person name="Purton S."/>
            <person name="Ral J.P."/>
            <person name="Riano-Pachon D.M."/>
            <person name="Riekhof W."/>
            <person name="Rymarquis L."/>
            <person name="Schroda M."/>
            <person name="Stern D."/>
            <person name="Umen J."/>
            <person name="Willows R."/>
            <person name="Wilson N."/>
            <person name="Zimmer S.L."/>
            <person name="Allmer J."/>
            <person name="Balk J."/>
            <person name="Bisova K."/>
            <person name="Chen C.J."/>
            <person name="Elias M."/>
            <person name="Gendler K."/>
            <person name="Hauser C."/>
            <person name="Lamb M.R."/>
            <person name="Ledford H."/>
            <person name="Long J.C."/>
            <person name="Minagawa J."/>
            <person name="Page M.D."/>
            <person name="Pan J."/>
            <person name="Pootakham W."/>
            <person name="Roje S."/>
            <person name="Rose A."/>
            <person name="Stahlberg E."/>
            <person name="Terauchi A.M."/>
            <person name="Yang P."/>
            <person name="Ball S."/>
            <person name="Bowler C."/>
            <person name="Dieckmann C.L."/>
            <person name="Gladyshev V.N."/>
            <person name="Green P."/>
            <person name="Jorgensen R."/>
            <person name="Mayfield S."/>
            <person name="Mueller-Roeber B."/>
            <person name="Rajamani S."/>
            <person name="Sayre R.T."/>
            <person name="Brokstein P."/>
            <person name="Dubchak I."/>
            <person name="Goodstein D."/>
            <person name="Hornick L."/>
            <person name="Huang Y.W."/>
            <person name="Jhaveri J."/>
            <person name="Luo Y."/>
            <person name="Martinez D."/>
            <person name="Ngau W.C."/>
            <person name="Otillar B."/>
            <person name="Poliakov A."/>
            <person name="Porter A."/>
            <person name="Szajkowski L."/>
            <person name="Werner G."/>
            <person name="Zhou K."/>
            <person name="Grigoriev I.V."/>
            <person name="Rokhsar D.S."/>
            <person name="Grossman A.R."/>
        </authorList>
    </citation>
    <scope>NUCLEOTIDE SEQUENCE [LARGE SCALE GENOMIC DNA]</scope>
    <source>
        <strain evidence="5">CC-503</strain>
    </source>
</reference>
<dbReference type="RefSeq" id="XP_042915627.1">
    <property type="nucleotide sequence ID" value="XM_043070985.1"/>
</dbReference>
<dbReference type="Pfam" id="PF24656">
    <property type="entry name" value="CEPT76_peptidase"/>
    <property type="match status" value="1"/>
</dbReference>
<dbReference type="InterPro" id="IPR056290">
    <property type="entry name" value="CEPT76/DRC7_peptidase-like_dom"/>
</dbReference>
<dbReference type="GO" id="GO:1904491">
    <property type="term" value="P:protein localization to ciliary transition zone"/>
    <property type="evidence" value="ECO:0000318"/>
    <property type="project" value="GO_Central"/>
</dbReference>
<evidence type="ECO:0000256" key="2">
    <source>
        <dbReference type="SAM" id="Phobius"/>
    </source>
</evidence>
<dbReference type="Proteomes" id="UP000006906">
    <property type="component" value="Chromosome 16"/>
</dbReference>
<feature type="region of interest" description="Disordered" evidence="1">
    <location>
        <begin position="930"/>
        <end position="971"/>
    </location>
</feature>
<dbReference type="OrthoDB" id="2162143at2759"/>
<dbReference type="Gramene" id="PNW71594">
    <property type="protein sequence ID" value="PNW71594"/>
    <property type="gene ID" value="CHLRE_16g660750v5"/>
</dbReference>
<evidence type="ECO:0000313" key="4">
    <source>
        <dbReference type="EMBL" id="PNW71594.1"/>
    </source>
</evidence>
<dbReference type="InterPro" id="IPR000008">
    <property type="entry name" value="C2_dom"/>
</dbReference>
<name>A0A2K3CTH6_CHLRE</name>
<feature type="region of interest" description="Disordered" evidence="1">
    <location>
        <begin position="1443"/>
        <end position="1493"/>
    </location>
</feature>
<dbReference type="KEGG" id="cre:CHLRE_16g660750v5"/>
<dbReference type="PANTHER" id="PTHR20837">
    <property type="entry name" value="CENTROSOMAL PROTEIN-RELATED"/>
    <property type="match status" value="1"/>
</dbReference>
<evidence type="ECO:0000259" key="3">
    <source>
        <dbReference type="SMART" id="SM00239"/>
    </source>
</evidence>
<dbReference type="GO" id="GO:1905515">
    <property type="term" value="P:non-motile cilium assembly"/>
    <property type="evidence" value="ECO:0000318"/>
    <property type="project" value="GO_Central"/>
</dbReference>
<proteinExistence type="predicted"/>
<keyword evidence="2" id="KW-1133">Transmembrane helix</keyword>
<dbReference type="Pfam" id="PF15625">
    <property type="entry name" value="CC2D2AN-C2"/>
    <property type="match status" value="1"/>
</dbReference>
<keyword evidence="5" id="KW-1185">Reference proteome</keyword>
<accession>A0A2K3CTH6</accession>
<feature type="region of interest" description="Disordered" evidence="1">
    <location>
        <begin position="1535"/>
        <end position="1555"/>
    </location>
</feature>
<dbReference type="SMART" id="SM00239">
    <property type="entry name" value="C2"/>
    <property type="match status" value="1"/>
</dbReference>
<feature type="compositionally biased region" description="Low complexity" evidence="1">
    <location>
        <begin position="356"/>
        <end position="366"/>
    </location>
</feature>
<dbReference type="GeneID" id="5723492"/>
<dbReference type="PANTHER" id="PTHR20837:SF0">
    <property type="entry name" value="COILED-COIL AND C2 DOMAIN-CONTAINING PROTEIN 2A"/>
    <property type="match status" value="1"/>
</dbReference>
<sequence length="2093" mass="223382">MAAPPPPYQGIQMPAFPAGLPPPSFPPQAGGFYQAQPAPAPQATAPQQALAQMQLQQQQMQIIQQQPAEAAPAPAGQQQAPTRLEENRPPPLSTNPTPVRRGLFNFFRRGNTNDGSQQAAGAAGAAAAGAPDPNDPDAAAAQLGPSASRAGSQAGSQGGAPGAGTEGGAGAAPGAGGQPQGPGIMQKEERDALQVAMVSYDNSYKLQEEAPAVTAAIILHFDTGRITGAPAPLPSRLTAQHEGRFAREELGLYRENQCVLSENSLNKTEQRIAKAATLDRALLAEMAGGNAAAGGQQVAIMAQRQAVRAQEVQTQQLQVGALPTLTEEPEGQEGQLAQPPLGEQPQQSPLPPGAGSPPHGQQLQPGQQPPMTPGGPTLPMPPGPGGSPPIMAAAQLPLSPGAEAAAIAAAGGALTPEQQAAMQLHHQQQQQLAAQGILPPGAQGDPAAMAAMMAAGGGGGGVDPMAMAVAAAAAGAPATTAIQDPLFAYQWLDENGLMVYVPDPTKRDKERPARRYDQDKEMTRTYVRRPVVDAVAGAGGRGGRGESRLYRLDIELGRLEFGVHPAMSQEDLLAARLMALFREYKKREAVGLVLFYAGRLAALEDSLLGAREKLFALQATEAAADDVLDAYALLGKIEREVAELRQLKEEEEALLTRTVRAMERQFEALRGIRQQQGYALTNLELTVLTRPPLEMSWKQGVLTRERLDVLLVTAELEDIAGLPRFPDPLPVPDLADLPLPRVNAAGLPAAAGGGFPGAFSGAPGPFGAPLAGYGALMSGGQSAAAAAMAAGEGYTFRLRRVESMCAAHSALLAEAVARLDALKNRPSADPEDPVLKALEDQVALLGRAPRRVAMMAEDSLELQRRATEMVKAGQVHVSRLPHLVPVLTINPTGAAGGHLPPAAQQQLAYMQLQQQGQQQGQQMVMTPQGLMPAPGQQQQQLGPGQQLPGAGPQGQHMGGPMGNQPKTVGKQGSKGRYYVKLFVNHKFVDQSDVATLAENFSGDFKDLFSVQVSHFPESILVQLYERHALRDYFVAQVYVAVPGVSGTPHVDATPRPYQFTSLTAFRTRGPNTSNPNGGGLSGAMPLMPSDTGRPDGAPGAFATVFPAGTLYVRCGWVSQRVAAGASLEERVVPKAMTTYDNPLADRGREEGPLGTWAGQPGSGVVGAPDIESGRSLMPPLPSVPVDRMLRRAAERIGGKANRAQIMRWLADNVIDPNDPRNAPLLELLKTHEAASGALGDLFRLDIFPDVAMKDDRVADKRMSVLARRWQAGIYRAPDKNLLKGVRSVPLRAPLTSEETSQLDSQYLDQLALLEEAADGTQLGLARVMMARHEKAMQVQIGARLTNAIKEREERIRAFAIRVRAAAARLAGGRTMARRFRTEDVVNDAPLPQFKLELGAIAQLLAPRRPLKRSKKLVKSLMTSVPRETQLMVTIQRAASLPARMARSAVGGTDDKRLRRGAGVDRRRGGRAGGDGGDEGGGGGGGLPSGAPDRLSQQRNCFVEVRFRSLSQRTIAVPGEFPIFNEEIDLDVFRDDGRDTQQAGPEDGSALEPSPSALQENSDLITFNVFDEIIVEPSEPITLRRRDAEISDPVRLPERERRFLGCVRVPLSAVYQMQVLEGTFKLEAPPVVLGYVQTSQRPSTVSIYMTLRPRLAAPAGEMDERITSGEQEQVNRHAQRWRAALLGRAECRSRVIKVMAVDADGAAVLVCRYVAPTLLPPSLAVNVAAGGAAVAAGGVEMLMLKLARFVAHVPYMEDSGLHKRRNDIWTSSSELLHLAGGDFEEHAHLLAGYFLQLGLQAFVVAGTSLCGARSMFVLTTGQAAAPPGQPQAPPPPLHLNAELLRLWNPITGSVVSVKDPTGEMREVGQLYDGSNIWANTQPTGRPWEMNWNLTSGRDWVPFFGAQLPPREIATIQTTPLYEELEKQFYEELEGRVEKKVEEALSQARAAGAFVTKPDNRVSRLLKNLLREMPKTSEAIAAASLAASAALAEAAGKGPLEAPQHLGERHNLITGLQASHNERIRRESKAEAVHGHVLALPFSDSYLEAVADAVLNTGIHRIADERVKFSTAVFVEPLGASFVCCVWIYVAAIRS</sequence>
<dbReference type="GO" id="GO:0035869">
    <property type="term" value="C:ciliary transition zone"/>
    <property type="evidence" value="ECO:0000318"/>
    <property type="project" value="GO_Central"/>
</dbReference>
<feature type="region of interest" description="Disordered" evidence="1">
    <location>
        <begin position="1141"/>
        <end position="1161"/>
    </location>
</feature>
<feature type="compositionally biased region" description="Low complexity" evidence="1">
    <location>
        <begin position="930"/>
        <end position="955"/>
    </location>
</feature>
<gene>
    <name evidence="4" type="ORF">CHLRE_16g660750v5</name>
</gene>
<feature type="compositionally biased region" description="Basic and acidic residues" evidence="1">
    <location>
        <begin position="1452"/>
        <end position="1466"/>
    </location>
</feature>
<dbReference type="STRING" id="3055.A0A2K3CTH6"/>
<feature type="domain" description="C2" evidence="3">
    <location>
        <begin position="1429"/>
        <end position="1622"/>
    </location>
</feature>
<evidence type="ECO:0000256" key="1">
    <source>
        <dbReference type="SAM" id="MobiDB-lite"/>
    </source>
</evidence>
<feature type="compositionally biased region" description="Gly residues" evidence="1">
    <location>
        <begin position="1470"/>
        <end position="1487"/>
    </location>
</feature>
<dbReference type="InParanoid" id="A0A2K3CTH6"/>
<feature type="transmembrane region" description="Helical" evidence="2">
    <location>
        <begin position="2067"/>
        <end position="2090"/>
    </location>
</feature>
<dbReference type="ExpressionAtlas" id="A0A2K3CTH6">
    <property type="expression patterns" value="baseline"/>
</dbReference>
<feature type="region of interest" description="Disordered" evidence="1">
    <location>
        <begin position="1"/>
        <end position="184"/>
    </location>
</feature>
<feature type="compositionally biased region" description="Low complexity" evidence="1">
    <location>
        <begin position="100"/>
        <end position="110"/>
    </location>
</feature>
<feature type="region of interest" description="Disordered" evidence="1">
    <location>
        <begin position="327"/>
        <end position="393"/>
    </location>
</feature>
<dbReference type="InterPro" id="IPR052434">
    <property type="entry name" value="Tectonic-like_complex_comp"/>
</dbReference>
<keyword evidence="2" id="KW-0472">Membrane</keyword>
<feature type="compositionally biased region" description="Low complexity" evidence="1">
    <location>
        <begin position="27"/>
        <end position="81"/>
    </location>
</feature>
<feature type="compositionally biased region" description="Low complexity" evidence="1">
    <location>
        <begin position="119"/>
        <end position="155"/>
    </location>
</feature>
<evidence type="ECO:0000313" key="5">
    <source>
        <dbReference type="Proteomes" id="UP000006906"/>
    </source>
</evidence>
<dbReference type="InterPro" id="IPR028928">
    <property type="entry name" value="CC2D2AN-C2"/>
</dbReference>